<dbReference type="SMART" id="SM00184">
    <property type="entry name" value="RING"/>
    <property type="match status" value="1"/>
</dbReference>
<dbReference type="AlphaFoldDB" id="A0A6G6FQH9"/>
<evidence type="ECO:0000256" key="1">
    <source>
        <dbReference type="ARBA" id="ARBA00022723"/>
    </source>
</evidence>
<name>A0A6G6FQH9_9APHY</name>
<reference evidence="7" key="1">
    <citation type="journal article" date="2019" name="J. For. Res.">
        <title>Expression and analysis of zinc finger family gene in Lenzites gibbosa.</title>
        <authorList>
            <person name="Zhang J."/>
            <person name="Chi Y."/>
            <person name="Li S."/>
            <person name="Zhang J."/>
            <person name="Chen J."/>
        </authorList>
    </citation>
    <scope>NUCLEOTIDE SEQUENCE</scope>
    <source>
        <strain evidence="7">ZnF165</strain>
    </source>
</reference>
<evidence type="ECO:0000256" key="5">
    <source>
        <dbReference type="SAM" id="Phobius"/>
    </source>
</evidence>
<organism evidence="7">
    <name type="scientific">Trametes gibbosa</name>
    <dbReference type="NCBI Taxonomy" id="160864"/>
    <lineage>
        <taxon>Eukaryota</taxon>
        <taxon>Fungi</taxon>
        <taxon>Dikarya</taxon>
        <taxon>Basidiomycota</taxon>
        <taxon>Agaricomycotina</taxon>
        <taxon>Agaricomycetes</taxon>
        <taxon>Polyporales</taxon>
        <taxon>Polyporaceae</taxon>
        <taxon>Trametes</taxon>
    </lineage>
</organism>
<dbReference type="InterPro" id="IPR013083">
    <property type="entry name" value="Znf_RING/FYVE/PHD"/>
</dbReference>
<sequence>MMNLVWLARTIIACYLLVWSHMTHERFTPGSRICPLNVIALHYLAKSLLPWFTRICFFLSVAFFIIHQHVCVAFAPHISALTIVILVSTIIEFTFRYTIWPLLRGETHASVTRPLTQTELDRIPLVHYIAPGPATTSPVPPIRWLSGCPLSPQSSTLSRKKNRRFTLFRSRTAYDYADSELSVWRMSPIDNVGPWGFIWDTAGLPCVLLADNLATCSICCSEFEAPPMLDEPSGSAVSEGEIEALERAAVQPAFEVNEVPVRMEPSRVNVDASDGSAVEGMPLGLLNCGHAFHKACIDRWLGRSKALCPNCRAPVRISSSKFGEGWGGRRGTV</sequence>
<keyword evidence="2 4" id="KW-0863">Zinc-finger</keyword>
<evidence type="ECO:0000259" key="6">
    <source>
        <dbReference type="PROSITE" id="PS50089"/>
    </source>
</evidence>
<protein>
    <recommendedName>
        <fullName evidence="6">RING-type domain-containing protein</fullName>
    </recommendedName>
</protein>
<dbReference type="Pfam" id="PF13639">
    <property type="entry name" value="zf-RING_2"/>
    <property type="match status" value="1"/>
</dbReference>
<dbReference type="GO" id="GO:0006511">
    <property type="term" value="P:ubiquitin-dependent protein catabolic process"/>
    <property type="evidence" value="ECO:0007669"/>
    <property type="project" value="TreeGrafter"/>
</dbReference>
<dbReference type="PROSITE" id="PS50089">
    <property type="entry name" value="ZF_RING_2"/>
    <property type="match status" value="1"/>
</dbReference>
<dbReference type="PANTHER" id="PTHR45931:SF3">
    <property type="entry name" value="RING ZINC FINGER-CONTAINING PROTEIN"/>
    <property type="match status" value="1"/>
</dbReference>
<keyword evidence="3" id="KW-0862">Zinc</keyword>
<dbReference type="GO" id="GO:0005634">
    <property type="term" value="C:nucleus"/>
    <property type="evidence" value="ECO:0007669"/>
    <property type="project" value="TreeGrafter"/>
</dbReference>
<keyword evidence="1" id="KW-0479">Metal-binding</keyword>
<feature type="domain" description="RING-type" evidence="6">
    <location>
        <begin position="216"/>
        <end position="312"/>
    </location>
</feature>
<feature type="transmembrane region" description="Helical" evidence="5">
    <location>
        <begin position="6"/>
        <end position="22"/>
    </location>
</feature>
<keyword evidence="5" id="KW-0812">Transmembrane</keyword>
<evidence type="ECO:0000256" key="2">
    <source>
        <dbReference type="ARBA" id="ARBA00022771"/>
    </source>
</evidence>
<evidence type="ECO:0000256" key="4">
    <source>
        <dbReference type="PROSITE-ProRule" id="PRU00175"/>
    </source>
</evidence>
<proteinExistence type="evidence at transcript level"/>
<keyword evidence="5" id="KW-1133">Transmembrane helix</keyword>
<evidence type="ECO:0000313" key="7">
    <source>
        <dbReference type="EMBL" id="QIE48572.1"/>
    </source>
</evidence>
<feature type="transmembrane region" description="Helical" evidence="5">
    <location>
        <begin position="43"/>
        <end position="66"/>
    </location>
</feature>
<dbReference type="Gene3D" id="3.30.40.10">
    <property type="entry name" value="Zinc/RING finger domain, C3HC4 (zinc finger)"/>
    <property type="match status" value="1"/>
</dbReference>
<dbReference type="InterPro" id="IPR001841">
    <property type="entry name" value="Znf_RING"/>
</dbReference>
<accession>A0A6G6FQH9</accession>
<dbReference type="InterPro" id="IPR051834">
    <property type="entry name" value="RING_finger_E3_ligase"/>
</dbReference>
<dbReference type="GO" id="GO:0061630">
    <property type="term" value="F:ubiquitin protein ligase activity"/>
    <property type="evidence" value="ECO:0007669"/>
    <property type="project" value="TreeGrafter"/>
</dbReference>
<feature type="transmembrane region" description="Helical" evidence="5">
    <location>
        <begin position="72"/>
        <end position="95"/>
    </location>
</feature>
<dbReference type="EMBL" id="MK805299">
    <property type="protein sequence ID" value="QIE48572.1"/>
    <property type="molecule type" value="mRNA"/>
</dbReference>
<keyword evidence="5" id="KW-0472">Membrane</keyword>
<dbReference type="PANTHER" id="PTHR45931">
    <property type="entry name" value="SI:CH211-59O9.10"/>
    <property type="match status" value="1"/>
</dbReference>
<dbReference type="GO" id="GO:0008270">
    <property type="term" value="F:zinc ion binding"/>
    <property type="evidence" value="ECO:0007669"/>
    <property type="project" value="UniProtKB-KW"/>
</dbReference>
<evidence type="ECO:0000256" key="3">
    <source>
        <dbReference type="ARBA" id="ARBA00022833"/>
    </source>
</evidence>
<dbReference type="SUPFAM" id="SSF57850">
    <property type="entry name" value="RING/U-box"/>
    <property type="match status" value="1"/>
</dbReference>